<dbReference type="Pfam" id="PF18998">
    <property type="entry name" value="Flg_new_2"/>
    <property type="match status" value="1"/>
</dbReference>
<dbReference type="InterPro" id="IPR042229">
    <property type="entry name" value="Listeria/Bacterioides_rpt_sf"/>
</dbReference>
<evidence type="ECO:0000259" key="4">
    <source>
        <dbReference type="PROSITE" id="PS51272"/>
    </source>
</evidence>
<proteinExistence type="predicted"/>
<dbReference type="PROSITE" id="PS51272">
    <property type="entry name" value="SLH"/>
    <property type="match status" value="3"/>
</dbReference>
<dbReference type="Pfam" id="PF00395">
    <property type="entry name" value="SLH"/>
    <property type="match status" value="3"/>
</dbReference>
<dbReference type="InterPro" id="IPR013378">
    <property type="entry name" value="InlB-like_B-rpt"/>
</dbReference>
<evidence type="ECO:0000313" key="6">
    <source>
        <dbReference type="Proteomes" id="UP000729290"/>
    </source>
</evidence>
<feature type="chain" id="PRO_5045088270" evidence="3">
    <location>
        <begin position="27"/>
        <end position="935"/>
    </location>
</feature>
<dbReference type="PANTHER" id="PTHR43308:SF5">
    <property type="entry name" value="S-LAYER PROTEIN _ PEPTIDOGLYCAN ENDO-BETA-N-ACETYLGLUCOSAMINIDASE"/>
    <property type="match status" value="1"/>
</dbReference>
<dbReference type="Gene3D" id="2.60.40.4270">
    <property type="entry name" value="Listeria-Bacteroides repeat domain"/>
    <property type="match status" value="2"/>
</dbReference>
<dbReference type="Pfam" id="PF05345">
    <property type="entry name" value="He_PIG"/>
    <property type="match status" value="1"/>
</dbReference>
<keyword evidence="3" id="KW-0732">Signal</keyword>
<dbReference type="EMBL" id="JACSNV010000025">
    <property type="protein sequence ID" value="MBM6878880.1"/>
    <property type="molecule type" value="Genomic_DNA"/>
</dbReference>
<dbReference type="InterPro" id="IPR015919">
    <property type="entry name" value="Cadherin-like_sf"/>
</dbReference>
<feature type="domain" description="SLH" evidence="4">
    <location>
        <begin position="877"/>
        <end position="935"/>
    </location>
</feature>
<evidence type="ECO:0000256" key="3">
    <source>
        <dbReference type="SAM" id="SignalP"/>
    </source>
</evidence>
<dbReference type="PANTHER" id="PTHR43308">
    <property type="entry name" value="OUTER MEMBRANE PROTEIN ALPHA-RELATED"/>
    <property type="match status" value="1"/>
</dbReference>
<dbReference type="InterPro" id="IPR051465">
    <property type="entry name" value="Cell_Envelope_Struct_Comp"/>
</dbReference>
<dbReference type="RefSeq" id="WP_205134538.1">
    <property type="nucleotide sequence ID" value="NZ_JACSNT010000023.1"/>
</dbReference>
<accession>A0ABS2GCT8</accession>
<feature type="signal peptide" evidence="3">
    <location>
        <begin position="1"/>
        <end position="26"/>
    </location>
</feature>
<comment type="subcellular location">
    <subcellularLocation>
        <location evidence="1">Cell envelope</location>
    </subcellularLocation>
</comment>
<dbReference type="SUPFAM" id="SSF49313">
    <property type="entry name" value="Cadherin-like"/>
    <property type="match status" value="1"/>
</dbReference>
<dbReference type="InterPro" id="IPR001119">
    <property type="entry name" value="SLH_dom"/>
</dbReference>
<dbReference type="Pfam" id="PF09479">
    <property type="entry name" value="Flg_new"/>
    <property type="match status" value="1"/>
</dbReference>
<name>A0ABS2GCT8_9FIRM</name>
<feature type="domain" description="SLH" evidence="4">
    <location>
        <begin position="750"/>
        <end position="808"/>
    </location>
</feature>
<dbReference type="Gene3D" id="2.60.40.10">
    <property type="entry name" value="Immunoglobulins"/>
    <property type="match status" value="1"/>
</dbReference>
<comment type="caution">
    <text evidence="5">The sequence shown here is derived from an EMBL/GenBank/DDBJ whole genome shotgun (WGS) entry which is preliminary data.</text>
</comment>
<reference evidence="5 6" key="1">
    <citation type="journal article" date="2021" name="Sci. Rep.">
        <title>The distribution of antibiotic resistance genes in chicken gut microbiota commensals.</title>
        <authorList>
            <person name="Juricova H."/>
            <person name="Matiasovicova J."/>
            <person name="Kubasova T."/>
            <person name="Cejkova D."/>
            <person name="Rychlik I."/>
        </authorList>
    </citation>
    <scope>NUCLEOTIDE SEQUENCE [LARGE SCALE GENOMIC DNA]</scope>
    <source>
        <strain evidence="5 6">An431b</strain>
    </source>
</reference>
<dbReference type="Proteomes" id="UP000729290">
    <property type="component" value="Unassembled WGS sequence"/>
</dbReference>
<gene>
    <name evidence="5" type="ORF">H9X83_12080</name>
</gene>
<organism evidence="5 6">
    <name type="scientific">Anaerotignum lactatifermentans</name>
    <dbReference type="NCBI Taxonomy" id="160404"/>
    <lineage>
        <taxon>Bacteria</taxon>
        <taxon>Bacillati</taxon>
        <taxon>Bacillota</taxon>
        <taxon>Clostridia</taxon>
        <taxon>Lachnospirales</taxon>
        <taxon>Anaerotignaceae</taxon>
        <taxon>Anaerotignum</taxon>
    </lineage>
</organism>
<evidence type="ECO:0000256" key="2">
    <source>
        <dbReference type="ARBA" id="ARBA00022737"/>
    </source>
</evidence>
<sequence length="935" mass="98981">MMRKRIFAAFVCLCMMMALVPSMAYANDTVYTGGLCEHHTQHDDACGYTEGTAEIPCSHEHNESCGGLTDPAACNHTHDETCGYIPATAGTPCTFVCEVCNPQDNGNPATPSDAQPEECTCETLCTGEKVNADCPVCSAEGAELDKVCVGVASMLPVTALAVGEPATLYVGNKQVISGNETTYWTTDNSGGLTRVENANDNSANWSVRYNPTNATLTLKGANITGNYNQYYNPHTAGIYALCSQDQPVALTIELIGENTITGNYGIFLNAEISTSSYGTNATLTITGESNGSLKVSGSSSYGIFVKSGTGNASVTIENASVDAKTTQTNSGYAGVCVQSSANATGSPNISLSVDGGSLTASGGESSDGIQFVVGSHGVTSATTSLSVTDNAIVDARNGGIKASDSSMSDLSDQIKVSSGDGTNGGIVFDGSTGTVYGDVELQDNLEIKSDETLKIPDGSSLNCNDKLTNNGTINVESGGKLEGTPEDNGTITIAPTITTKTLPNGTVYTLYNQTLEATGDTPITWSLASGSTLPNGLTLNSNGTISGTPTTANTYKFTVTATNDNGSDSKEFTLSINGETKYSLTVNLNGGNSTTAGGQYTKGTKIQIDAGTKSGYRFAGWTSSNGGSFADASSASTTFTMPDRNVTVTANWKKKSSGGSVFFWDLKFDTNGGSKIDTVTEWEYSTIDLDEYVPEKEGYKFVGWYADEDLTKEIDEVYLTQDTTVYAKWEKIEEEVPEEPDEVEETEEPETISFLDVEESDWFYEAVSYAVENGLMSGMSEDIFAPNTPLTREMLAVILWNLEGNPTPNDVAPFLDVTSDKYYANAIAWANENGIVAGYGDTFGVGDFITREQFAVMLYNYAQYQGYDVSIGENVNILSYTDALTISDYAYPAMQWACGAGIINGMGDGTLAPQGKATRAEAATMLMNFCENVVK</sequence>
<protein>
    <submittedName>
        <fullName evidence="5">S-layer homology domain-containing protein</fullName>
    </submittedName>
</protein>
<dbReference type="InterPro" id="IPR013783">
    <property type="entry name" value="Ig-like_fold"/>
</dbReference>
<dbReference type="NCBIfam" id="TIGR02543">
    <property type="entry name" value="List_Bact_rpt"/>
    <property type="match status" value="2"/>
</dbReference>
<evidence type="ECO:0000313" key="5">
    <source>
        <dbReference type="EMBL" id="MBM6878880.1"/>
    </source>
</evidence>
<feature type="domain" description="SLH" evidence="4">
    <location>
        <begin position="810"/>
        <end position="872"/>
    </location>
</feature>
<keyword evidence="2" id="KW-0677">Repeat</keyword>
<dbReference type="InterPro" id="IPR044060">
    <property type="entry name" value="Bacterial_rp_domain"/>
</dbReference>
<evidence type="ECO:0000256" key="1">
    <source>
        <dbReference type="ARBA" id="ARBA00004196"/>
    </source>
</evidence>
<keyword evidence="6" id="KW-1185">Reference proteome</keyword>